<evidence type="ECO:0000313" key="1">
    <source>
        <dbReference type="EMBL" id="CAH6721707.1"/>
    </source>
</evidence>
<comment type="caution">
    <text evidence="1">The sequence shown here is derived from an EMBL/GenBank/DDBJ whole genome shotgun (WGS) entry which is preliminary data.</text>
</comment>
<dbReference type="EMBL" id="CALSDN010000007">
    <property type="protein sequence ID" value="CAH6721707.1"/>
    <property type="molecule type" value="Genomic_DNA"/>
</dbReference>
<organism evidence="1 2">
    <name type="scientific">[Candida] jaroonii</name>
    <dbReference type="NCBI Taxonomy" id="467808"/>
    <lineage>
        <taxon>Eukaryota</taxon>
        <taxon>Fungi</taxon>
        <taxon>Dikarya</taxon>
        <taxon>Ascomycota</taxon>
        <taxon>Saccharomycotina</taxon>
        <taxon>Pichiomycetes</taxon>
        <taxon>Debaryomycetaceae</taxon>
        <taxon>Yamadazyma</taxon>
    </lineage>
</organism>
<reference evidence="1" key="1">
    <citation type="submission" date="2022-06" db="EMBL/GenBank/DDBJ databases">
        <authorList>
            <person name="Legras J.-L."/>
            <person name="Devillers H."/>
            <person name="Grondin C."/>
        </authorList>
    </citation>
    <scope>NUCLEOTIDE SEQUENCE</scope>
    <source>
        <strain evidence="1">CLIB 1444</strain>
    </source>
</reference>
<protein>
    <submittedName>
        <fullName evidence="1">Uridine nucleosidase</fullName>
    </submittedName>
</protein>
<accession>A0ACA9Y9Q2</accession>
<dbReference type="Proteomes" id="UP001152531">
    <property type="component" value="Unassembled WGS sequence"/>
</dbReference>
<evidence type="ECO:0000313" key="2">
    <source>
        <dbReference type="Proteomes" id="UP001152531"/>
    </source>
</evidence>
<name>A0ACA9Y9Q2_9ASCO</name>
<sequence length="332" mass="36960">MTIDQIPVWLDCDPGTDDAFAILLSLLHPKFNLLGISTVYGNTDIDNTTHNALALSDLLNKPVPVYRGVNHPLAKPPRYAAYCHGVSGMGDVELPKNPRFKEATDKPYHEAIRDAILAYENEICLVVVGAYTNIHILFSKYPELKSKIKLMSMMGGAFDFGNITPHAEFNVFADPKAANELITDPELMNKIIINGLNFTHSAVATKKIRDSLFSKGTPIRKTFEDILNYYNKHHSEKYKDSEGPPIHDPLAVFTVLPFSSNPEDYGVEYVRRRVKVIESGEMEGATVFVNGSKLTDPGNEEEGCMVPYKINNELFYSYIGEALDIADNLSLA</sequence>
<keyword evidence="2" id="KW-1185">Reference proteome</keyword>
<gene>
    <name evidence="1" type="ORF">CLIB1444_07S00606</name>
</gene>
<proteinExistence type="predicted"/>